<dbReference type="FunFam" id="3.30.160.20:FF:000007">
    <property type="entry name" value="Double-stranded RNA-binding protein Staufen homolog 1"/>
    <property type="match status" value="1"/>
</dbReference>
<keyword evidence="2" id="KW-0963">Cytoplasm</keyword>
<dbReference type="GO" id="GO:0005634">
    <property type="term" value="C:nucleus"/>
    <property type="evidence" value="ECO:0007669"/>
    <property type="project" value="TreeGrafter"/>
</dbReference>
<evidence type="ECO:0000256" key="4">
    <source>
        <dbReference type="ARBA" id="ARBA00022884"/>
    </source>
</evidence>
<keyword evidence="3" id="KW-0677">Repeat</keyword>
<accession>A0A1L8DVG6</accession>
<dbReference type="SMART" id="SM00358">
    <property type="entry name" value="DSRM"/>
    <property type="match status" value="3"/>
</dbReference>
<evidence type="ECO:0000256" key="2">
    <source>
        <dbReference type="ARBA" id="ARBA00022490"/>
    </source>
</evidence>
<dbReference type="CDD" id="cd19864">
    <property type="entry name" value="DSRM_PRKRA-like_rpt3"/>
    <property type="match status" value="1"/>
</dbReference>
<dbReference type="SUPFAM" id="SSF54768">
    <property type="entry name" value="dsRNA-binding domain-like"/>
    <property type="match status" value="3"/>
</dbReference>
<evidence type="ECO:0000256" key="7">
    <source>
        <dbReference type="SAM" id="MobiDB-lite"/>
    </source>
</evidence>
<dbReference type="GO" id="GO:0070920">
    <property type="term" value="P:regulation of regulatory ncRNA processing"/>
    <property type="evidence" value="ECO:0007669"/>
    <property type="project" value="TreeGrafter"/>
</dbReference>
<evidence type="ECO:0000259" key="8">
    <source>
        <dbReference type="PROSITE" id="PS50137"/>
    </source>
</evidence>
<name>A0A1L8DVG6_9DIPT</name>
<dbReference type="Pfam" id="PF00035">
    <property type="entry name" value="dsrm"/>
    <property type="match status" value="2"/>
</dbReference>
<dbReference type="AlphaFoldDB" id="A0A1L8DVG6"/>
<evidence type="ECO:0000256" key="6">
    <source>
        <dbReference type="PROSITE-ProRule" id="PRU00266"/>
    </source>
</evidence>
<feature type="domain" description="DRBM" evidence="8">
    <location>
        <begin position="312"/>
        <end position="380"/>
    </location>
</feature>
<feature type="domain" description="DRBM" evidence="8">
    <location>
        <begin position="72"/>
        <end position="139"/>
    </location>
</feature>
<evidence type="ECO:0000313" key="9">
    <source>
        <dbReference type="EMBL" id="JAV10428.1"/>
    </source>
</evidence>
<reference evidence="9" key="1">
    <citation type="submission" date="2016-12" db="EMBL/GenBank/DDBJ databases">
        <title>An insight into the sialome and mialome of the sand fly, Nyssomyia neivai.</title>
        <authorList>
            <person name="Sebastian V."/>
            <person name="Goulart T.M."/>
            <person name="Oliveira W."/>
            <person name="Calvo E."/>
            <person name="Oliveira L.F."/>
            <person name="Pinto M.C."/>
            <person name="Rosselino A.M."/>
            <person name="Ribeiro J.M."/>
        </authorList>
    </citation>
    <scope>NUCLEOTIDE SEQUENCE</scope>
</reference>
<dbReference type="CDD" id="cd19863">
    <property type="entry name" value="DSRM_PRKRA-like_rpt2"/>
    <property type="match status" value="1"/>
</dbReference>
<dbReference type="GO" id="GO:0005737">
    <property type="term" value="C:cytoplasm"/>
    <property type="evidence" value="ECO:0007669"/>
    <property type="project" value="UniProtKB-SubCell"/>
</dbReference>
<dbReference type="GO" id="GO:0030422">
    <property type="term" value="P:siRNA processing"/>
    <property type="evidence" value="ECO:0007669"/>
    <property type="project" value="TreeGrafter"/>
</dbReference>
<dbReference type="Gene3D" id="3.30.160.20">
    <property type="match status" value="3"/>
</dbReference>
<dbReference type="PANTHER" id="PTHR46205:SF3">
    <property type="entry name" value="LOQUACIOUS, ISOFORM B"/>
    <property type="match status" value="1"/>
</dbReference>
<dbReference type="InterPro" id="IPR051247">
    <property type="entry name" value="RLC_Component"/>
</dbReference>
<keyword evidence="4 6" id="KW-0694">RNA-binding</keyword>
<dbReference type="InterPro" id="IPR014720">
    <property type="entry name" value="dsRBD_dom"/>
</dbReference>
<dbReference type="GO" id="GO:0016442">
    <property type="term" value="C:RISC complex"/>
    <property type="evidence" value="ECO:0007669"/>
    <property type="project" value="TreeGrafter"/>
</dbReference>
<evidence type="ECO:0000256" key="1">
    <source>
        <dbReference type="ARBA" id="ARBA00004496"/>
    </source>
</evidence>
<evidence type="ECO:0000256" key="3">
    <source>
        <dbReference type="ARBA" id="ARBA00022737"/>
    </source>
</evidence>
<keyword evidence="5" id="KW-0943">RNA-mediated gene silencing</keyword>
<dbReference type="PANTHER" id="PTHR46205">
    <property type="entry name" value="LOQUACIOUS, ISOFORM B"/>
    <property type="match status" value="1"/>
</dbReference>
<comment type="subcellular location">
    <subcellularLocation>
        <location evidence="1">Cytoplasm</location>
    </subcellularLocation>
</comment>
<organism evidence="9">
    <name type="scientific">Nyssomyia neivai</name>
    <dbReference type="NCBI Taxonomy" id="330878"/>
    <lineage>
        <taxon>Eukaryota</taxon>
        <taxon>Metazoa</taxon>
        <taxon>Ecdysozoa</taxon>
        <taxon>Arthropoda</taxon>
        <taxon>Hexapoda</taxon>
        <taxon>Insecta</taxon>
        <taxon>Pterygota</taxon>
        <taxon>Neoptera</taxon>
        <taxon>Endopterygota</taxon>
        <taxon>Diptera</taxon>
        <taxon>Nematocera</taxon>
        <taxon>Psychodoidea</taxon>
        <taxon>Psychodidae</taxon>
        <taxon>Nyssomyia</taxon>
    </lineage>
</organism>
<dbReference type="EMBL" id="GFDF01003656">
    <property type="protein sequence ID" value="JAV10428.1"/>
    <property type="molecule type" value="Transcribed_RNA"/>
</dbReference>
<proteinExistence type="predicted"/>
<dbReference type="PROSITE" id="PS50137">
    <property type="entry name" value="DS_RBD"/>
    <property type="match status" value="3"/>
</dbReference>
<feature type="region of interest" description="Disordered" evidence="7">
    <location>
        <begin position="19"/>
        <end position="38"/>
    </location>
</feature>
<dbReference type="GO" id="GO:0070578">
    <property type="term" value="C:RISC-loading complex"/>
    <property type="evidence" value="ECO:0007669"/>
    <property type="project" value="UniProtKB-ARBA"/>
</dbReference>
<dbReference type="GO" id="GO:0035197">
    <property type="term" value="F:siRNA binding"/>
    <property type="evidence" value="ECO:0007669"/>
    <property type="project" value="TreeGrafter"/>
</dbReference>
<dbReference type="GO" id="GO:0048477">
    <property type="term" value="P:oogenesis"/>
    <property type="evidence" value="ECO:0007669"/>
    <property type="project" value="UniProtKB-ARBA"/>
</dbReference>
<dbReference type="CDD" id="cd19862">
    <property type="entry name" value="DSRM_PRKRA-like_rpt1"/>
    <property type="match status" value="1"/>
</dbReference>
<protein>
    <submittedName>
        <fullName evidence="9">Putative staufen</fullName>
    </submittedName>
</protein>
<dbReference type="GO" id="GO:0003725">
    <property type="term" value="F:double-stranded RNA binding"/>
    <property type="evidence" value="ECO:0007669"/>
    <property type="project" value="TreeGrafter"/>
</dbReference>
<feature type="domain" description="DRBM" evidence="8">
    <location>
        <begin position="168"/>
        <end position="236"/>
    </location>
</feature>
<sequence>MKELKMKDLSLKDEPTVHAEDQISTFPQRRKGKYTRPQQSPVAVDALIVPAETQTIEEALKSQEISYMPMKTPVSILQELLSRRGITPTYELVQIEGAIHEPTFRYRVSYNDKDAMGAGRSKKEAKHAAAKALIDKLTGQASLGAEQIEIALESSLGPGSFDDKAMGNPIGWLQEMCMSRRWPPPTYETEMEVGLPHERQFTIACTVLKYREVGQGKSKKIAKRIAAHKMWTRLQDNPPDAAQLNQVIDEEATEEINQKLNRYVDLKDAHIPSLTNQHSFKVAQFHKSLKATFGKALSKLQATASLSSADINCIQLLQDIATEHQFDVTYVEVEEKTYSDSFQCLVQLSTLPVAVCQGSGKTRNDAKIASARNALEYLKIMTKK</sequence>
<evidence type="ECO:0000256" key="5">
    <source>
        <dbReference type="ARBA" id="ARBA00023158"/>
    </source>
</evidence>
<dbReference type="FunFam" id="3.30.160.20:FF:000120">
    <property type="entry name" value="RISC-loading complex subunit TARBP2"/>
    <property type="match status" value="1"/>
</dbReference>